<sequence length="149" mass="16895">MTNEPVVTLWQLLKERWESKKNVIGTIAFTNRGTYLAQLYEYEKLLDFIASIAPAEPVLNGNETGMLSAPAHPEVFFNLQVLPEEIALEPLINVHKQRLIAAVIKSFVGGQDLATNMPFEVDQKWYRDCFRMRSLTPEALHSVASKFST</sequence>
<dbReference type="Gene3D" id="1.10.840.10">
    <property type="entry name" value="Ras guanine-nucleotide exchange factors catalytic domain"/>
    <property type="match status" value="1"/>
</dbReference>
<evidence type="ECO:0000313" key="1">
    <source>
        <dbReference type="EMBL" id="KIJ31188.1"/>
    </source>
</evidence>
<dbReference type="HOGENOM" id="CLU_1750835_0_0_1"/>
<accession>A0A0C9TMI8</accession>
<gene>
    <name evidence="1" type="ORF">M422DRAFT_783838</name>
</gene>
<organism evidence="1 2">
    <name type="scientific">Sphaerobolus stellatus (strain SS14)</name>
    <dbReference type="NCBI Taxonomy" id="990650"/>
    <lineage>
        <taxon>Eukaryota</taxon>
        <taxon>Fungi</taxon>
        <taxon>Dikarya</taxon>
        <taxon>Basidiomycota</taxon>
        <taxon>Agaricomycotina</taxon>
        <taxon>Agaricomycetes</taxon>
        <taxon>Phallomycetidae</taxon>
        <taxon>Geastrales</taxon>
        <taxon>Sphaerobolaceae</taxon>
        <taxon>Sphaerobolus</taxon>
    </lineage>
</organism>
<keyword evidence="2" id="KW-1185">Reference proteome</keyword>
<dbReference type="EMBL" id="KN837246">
    <property type="protein sequence ID" value="KIJ31188.1"/>
    <property type="molecule type" value="Genomic_DNA"/>
</dbReference>
<dbReference type="GO" id="GO:0005085">
    <property type="term" value="F:guanyl-nucleotide exchange factor activity"/>
    <property type="evidence" value="ECO:0007669"/>
    <property type="project" value="InterPro"/>
</dbReference>
<dbReference type="OrthoDB" id="10254377at2759"/>
<protein>
    <submittedName>
        <fullName evidence="1">Uncharacterized protein</fullName>
    </submittedName>
</protein>
<dbReference type="GO" id="GO:0007264">
    <property type="term" value="P:small GTPase-mediated signal transduction"/>
    <property type="evidence" value="ECO:0007669"/>
    <property type="project" value="InterPro"/>
</dbReference>
<proteinExistence type="predicted"/>
<reference evidence="1 2" key="1">
    <citation type="submission" date="2014-06" db="EMBL/GenBank/DDBJ databases">
        <title>Evolutionary Origins and Diversification of the Mycorrhizal Mutualists.</title>
        <authorList>
            <consortium name="DOE Joint Genome Institute"/>
            <consortium name="Mycorrhizal Genomics Consortium"/>
            <person name="Kohler A."/>
            <person name="Kuo A."/>
            <person name="Nagy L.G."/>
            <person name="Floudas D."/>
            <person name="Copeland A."/>
            <person name="Barry K.W."/>
            <person name="Cichocki N."/>
            <person name="Veneault-Fourrey C."/>
            <person name="LaButti K."/>
            <person name="Lindquist E.A."/>
            <person name="Lipzen A."/>
            <person name="Lundell T."/>
            <person name="Morin E."/>
            <person name="Murat C."/>
            <person name="Riley R."/>
            <person name="Ohm R."/>
            <person name="Sun H."/>
            <person name="Tunlid A."/>
            <person name="Henrissat B."/>
            <person name="Grigoriev I.V."/>
            <person name="Hibbett D.S."/>
            <person name="Martin F."/>
        </authorList>
    </citation>
    <scope>NUCLEOTIDE SEQUENCE [LARGE SCALE GENOMIC DNA]</scope>
    <source>
        <strain evidence="1 2">SS14</strain>
    </source>
</reference>
<evidence type="ECO:0000313" key="2">
    <source>
        <dbReference type="Proteomes" id="UP000054279"/>
    </source>
</evidence>
<dbReference type="AlphaFoldDB" id="A0A0C9TMI8"/>
<name>A0A0C9TMI8_SPHS4</name>
<dbReference type="InterPro" id="IPR036964">
    <property type="entry name" value="RASGEF_cat_dom_sf"/>
</dbReference>
<dbReference type="Proteomes" id="UP000054279">
    <property type="component" value="Unassembled WGS sequence"/>
</dbReference>